<accession>A0A6C0IJF2</accession>
<protein>
    <submittedName>
        <fullName evidence="1">Uncharacterized protein</fullName>
    </submittedName>
</protein>
<dbReference type="EMBL" id="MN740189">
    <property type="protein sequence ID" value="QHT92546.1"/>
    <property type="molecule type" value="Genomic_DNA"/>
</dbReference>
<proteinExistence type="predicted"/>
<sequence>MIATNETGMWNPWFIALKRFDHTGIMFFYKLKKVH</sequence>
<reference evidence="1" key="1">
    <citation type="journal article" date="2020" name="Nature">
        <title>Giant virus diversity and host interactions through global metagenomics.</title>
        <authorList>
            <person name="Schulz F."/>
            <person name="Roux S."/>
            <person name="Paez-Espino D."/>
            <person name="Jungbluth S."/>
            <person name="Walsh D.A."/>
            <person name="Denef V.J."/>
            <person name="McMahon K.D."/>
            <person name="Konstantinidis K.T."/>
            <person name="Eloe-Fadrosh E.A."/>
            <person name="Kyrpides N.C."/>
            <person name="Woyke T."/>
        </authorList>
    </citation>
    <scope>NUCLEOTIDE SEQUENCE</scope>
    <source>
        <strain evidence="1">GVMAG-M-3300023184-88</strain>
    </source>
</reference>
<name>A0A6C0IJF2_9ZZZZ</name>
<dbReference type="AlphaFoldDB" id="A0A6C0IJF2"/>
<evidence type="ECO:0000313" key="1">
    <source>
        <dbReference type="EMBL" id="QHT92546.1"/>
    </source>
</evidence>
<organism evidence="1">
    <name type="scientific">viral metagenome</name>
    <dbReference type="NCBI Taxonomy" id="1070528"/>
    <lineage>
        <taxon>unclassified sequences</taxon>
        <taxon>metagenomes</taxon>
        <taxon>organismal metagenomes</taxon>
    </lineage>
</organism>